<dbReference type="Proteomes" id="UP001549773">
    <property type="component" value="Unassembled WGS sequence"/>
</dbReference>
<gene>
    <name evidence="1" type="ORF">ABXZ32_14185</name>
</gene>
<proteinExistence type="predicted"/>
<reference evidence="1 2" key="1">
    <citation type="submission" date="2024-07" db="EMBL/GenBank/DDBJ databases">
        <title>The genome sequence of type strain Sediminicola luteus GDMCC 1.2596T.</title>
        <authorList>
            <person name="Liu Y."/>
        </authorList>
    </citation>
    <scope>NUCLEOTIDE SEQUENCE [LARGE SCALE GENOMIC DNA]</scope>
    <source>
        <strain evidence="1 2">GDMCC 1.2596</strain>
    </source>
</reference>
<name>A0ABV2TZ57_9FLAO</name>
<evidence type="ECO:0008006" key="3">
    <source>
        <dbReference type="Google" id="ProtNLM"/>
    </source>
</evidence>
<accession>A0ABV2TZ57</accession>
<comment type="caution">
    <text evidence="1">The sequence shown here is derived from an EMBL/GenBank/DDBJ whole genome shotgun (WGS) entry which is preliminary data.</text>
</comment>
<sequence length="109" mass="13611">MVIVFKYIFHKNYVGLCVWPFIILKNSALRQDAVLMSHERIHLKQQQELLVVPFYVLYTLEWVIRSMIYLDTYKAYKNISFEREAYENEKNLDYYKNRRPFRFIKYLWR</sequence>
<evidence type="ECO:0000313" key="1">
    <source>
        <dbReference type="EMBL" id="MET7030553.1"/>
    </source>
</evidence>
<organism evidence="1 2">
    <name type="scientific">Sediminicola luteus</name>
    <dbReference type="NCBI Taxonomy" id="319238"/>
    <lineage>
        <taxon>Bacteria</taxon>
        <taxon>Pseudomonadati</taxon>
        <taxon>Bacteroidota</taxon>
        <taxon>Flavobacteriia</taxon>
        <taxon>Flavobacteriales</taxon>
        <taxon>Flavobacteriaceae</taxon>
        <taxon>Sediminicola</taxon>
    </lineage>
</organism>
<protein>
    <recommendedName>
        <fullName evidence="3">Peptidase M56 domain-containing protein</fullName>
    </recommendedName>
</protein>
<evidence type="ECO:0000313" key="2">
    <source>
        <dbReference type="Proteomes" id="UP001549773"/>
    </source>
</evidence>
<dbReference type="RefSeq" id="WP_354619349.1">
    <property type="nucleotide sequence ID" value="NZ_JBEWYP010000009.1"/>
</dbReference>
<keyword evidence="2" id="KW-1185">Reference proteome</keyword>
<dbReference type="EMBL" id="JBEWYP010000009">
    <property type="protein sequence ID" value="MET7030553.1"/>
    <property type="molecule type" value="Genomic_DNA"/>
</dbReference>